<organism evidence="3 4">
    <name type="scientific">Stephania yunnanensis</name>
    <dbReference type="NCBI Taxonomy" id="152371"/>
    <lineage>
        <taxon>Eukaryota</taxon>
        <taxon>Viridiplantae</taxon>
        <taxon>Streptophyta</taxon>
        <taxon>Embryophyta</taxon>
        <taxon>Tracheophyta</taxon>
        <taxon>Spermatophyta</taxon>
        <taxon>Magnoliopsida</taxon>
        <taxon>Ranunculales</taxon>
        <taxon>Menispermaceae</taxon>
        <taxon>Menispermoideae</taxon>
        <taxon>Cissampelideae</taxon>
        <taxon>Stephania</taxon>
    </lineage>
</organism>
<accession>A0AAP0HUU0</accession>
<protein>
    <recommendedName>
        <fullName evidence="2">KIB1-4 beta-propeller domain-containing protein</fullName>
    </recommendedName>
</protein>
<evidence type="ECO:0000256" key="1">
    <source>
        <dbReference type="SAM" id="MobiDB-lite"/>
    </source>
</evidence>
<dbReference type="AlphaFoldDB" id="A0AAP0HUU0"/>
<feature type="domain" description="KIB1-4 beta-propeller" evidence="2">
    <location>
        <begin position="79"/>
        <end position="282"/>
    </location>
</feature>
<dbReference type="PANTHER" id="PTHR33110">
    <property type="entry name" value="F-BOX/KELCH-REPEAT PROTEIN-RELATED"/>
    <property type="match status" value="1"/>
</dbReference>
<dbReference type="InterPro" id="IPR005174">
    <property type="entry name" value="KIB1-4_b-propeller"/>
</dbReference>
<evidence type="ECO:0000313" key="3">
    <source>
        <dbReference type="EMBL" id="KAK9098279.1"/>
    </source>
</evidence>
<reference evidence="3 4" key="1">
    <citation type="submission" date="2024-01" db="EMBL/GenBank/DDBJ databases">
        <title>Genome assemblies of Stephania.</title>
        <authorList>
            <person name="Yang L."/>
        </authorList>
    </citation>
    <scope>NUCLEOTIDE SEQUENCE [LARGE SCALE GENOMIC DNA]</scope>
    <source>
        <strain evidence="3">YNDBR</strain>
        <tissue evidence="3">Leaf</tissue>
    </source>
</reference>
<evidence type="ECO:0000259" key="2">
    <source>
        <dbReference type="Pfam" id="PF03478"/>
    </source>
</evidence>
<name>A0AAP0HUU0_9MAGN</name>
<evidence type="ECO:0000313" key="4">
    <source>
        <dbReference type="Proteomes" id="UP001420932"/>
    </source>
</evidence>
<comment type="caution">
    <text evidence="3">The sequence shown here is derived from an EMBL/GenBank/DDBJ whole genome shotgun (WGS) entry which is preliminary data.</text>
</comment>
<dbReference type="PANTHER" id="PTHR33110:SF134">
    <property type="entry name" value="OS09G0565350 PROTEIN"/>
    <property type="match status" value="1"/>
</dbReference>
<feature type="compositionally biased region" description="Basic and acidic residues" evidence="1">
    <location>
        <begin position="28"/>
        <end position="40"/>
    </location>
</feature>
<keyword evidence="4" id="KW-1185">Reference proteome</keyword>
<feature type="region of interest" description="Disordered" evidence="1">
    <location>
        <begin position="18"/>
        <end position="40"/>
    </location>
</feature>
<proteinExistence type="predicted"/>
<dbReference type="Pfam" id="PF03478">
    <property type="entry name" value="Beta-prop_KIB1-4"/>
    <property type="match status" value="1"/>
</dbReference>
<dbReference type="Proteomes" id="UP001420932">
    <property type="component" value="Unassembled WGS sequence"/>
</dbReference>
<sequence>MEMDSAAAVRRGVRRMKGGGAAVVRGDGGSERRDCGGERVETAGVKGETTAVREWSWRGVTGVRSGGSEREVSGGNLKEGKLRVWSPLPLFQFSLPFVRVERNTTNVTIRKLIVSCKGPLIKNGEDVLVGRIYNDNKLACIRFGDKNWTTMRRQTKVHFVDQIGTVFICEENVHIPYELCHPIKAAKLIDHTSITRYGKQTLHLRYNLVEVEGELMLVIQIYISKNGLVTDDFLVFKLDHHSNEMKWKLAKKSDLEDYALFVNYCDGSMAAKLVYESSIFFKTVDESQSDISNHKVMVSDYMEKYYVKNDSVGESRWMGEWGSKSLQWKISSGDPRPAISGDMDGGMGVKISPVTLLRKRDEVGESKATIADVEESVGGVGEDVLAMILVHARSPPS</sequence>
<gene>
    <name evidence="3" type="ORF">Syun_025324</name>
</gene>
<dbReference type="EMBL" id="JBBNAF010000011">
    <property type="protein sequence ID" value="KAK9098279.1"/>
    <property type="molecule type" value="Genomic_DNA"/>
</dbReference>